<gene>
    <name evidence="1" type="ORF">CURT_1674</name>
</gene>
<accession>A0AAE7EBG4</accession>
<proteinExistence type="predicted"/>
<protein>
    <submittedName>
        <fullName evidence="1">Uncharacterized protein</fullName>
    </submittedName>
</protein>
<dbReference type="Proteomes" id="UP000509722">
    <property type="component" value="Chromosome"/>
</dbReference>
<sequence length="769" mass="87585">MKYSMSAENDLNMITKIYLKILNEDLIVYRPVLANSIRENTFKIIDKHNFLDDFDEELEFVFGDIVKCKKIDNCYYAFKKIKNDDKNKPNDQKTNNTNLNSKITSATYSNNKDLTYNSSKTLATIGKGNLIVSNIDISNLNKDELDNFQSNKTDNLSNLDDLVRLNKDTNQINKDLYNTNINSNIDVSIDTRLFSKEGRKEIKDDIQDATTIKDAITQIVTTNRASIIDFFKENYKAYNTLQGVKEQISNNKELKEILNSSNVSDTQKSKIIQEVTNSVMINLGYLPNETKAIFSDEKGYNNKNIKGFYSLQTDTSYINIKNTSTIKDLVNTTATESQRAMDTIDNIDITINRDDNSKYSQNFGEYVSRYYSYALGKDTHNYKNNSFNNNLNNINKDYYTINNYEFSKLNKNKGDNRQLHKDEIEFINNNHEEFKKYYKTKIGKNITKDEAKKLLDFSGKYMIDYEKNGWYNFKSLFGKEEYSKDEINTAMGFLIDKSKGLKFIDNYKEEFTPTNYFGVTKEQFYDNNYNPNEAQGLGDMSSWLFPMGKIGGSIAKETGGIIYEGSKVILQNGSNKVSSLTIPTAVVGLSDYVNAPTSNNDKLYNGPTDATLIIGAGLLSNQGTKMLSQTILKQNAKTSIKYGLEAGVFDGALQIGSQITDQMIDVGGSVDFRKISLDWDNISRSIISGAVIAPNFFDSSKTIIHSWKANKNLEKQLSNANTINRQNKIQGRIDKNNNKLKNHIYFQTTNKMLNKAIDYEVENLQGDNK</sequence>
<reference evidence="1 2" key="1">
    <citation type="submission" date="2020-05" db="EMBL/GenBank/DDBJ databases">
        <title>Complete genome sequencing of Campylobacter and Arcobacter type strains.</title>
        <authorList>
            <person name="Miller W.G."/>
            <person name="Yee E."/>
        </authorList>
    </citation>
    <scope>NUCLEOTIDE SEQUENCE [LARGE SCALE GENOMIC DNA]</scope>
    <source>
        <strain evidence="1 2">LMG 6451</strain>
    </source>
</reference>
<evidence type="ECO:0000313" key="1">
    <source>
        <dbReference type="EMBL" id="QKF85102.1"/>
    </source>
</evidence>
<dbReference type="AlphaFoldDB" id="A0AAE7EBG4"/>
<evidence type="ECO:0000313" key="2">
    <source>
        <dbReference type="Proteomes" id="UP000509722"/>
    </source>
</evidence>
<organism evidence="1 2">
    <name type="scientific">Campylobacter ureolyticus</name>
    <dbReference type="NCBI Taxonomy" id="827"/>
    <lineage>
        <taxon>Bacteria</taxon>
        <taxon>Pseudomonadati</taxon>
        <taxon>Campylobacterota</taxon>
        <taxon>Epsilonproteobacteria</taxon>
        <taxon>Campylobacterales</taxon>
        <taxon>Campylobacteraceae</taxon>
        <taxon>Campylobacter</taxon>
    </lineage>
</organism>
<name>A0AAE7EBG4_9BACT</name>
<dbReference type="EMBL" id="CP053832">
    <property type="protein sequence ID" value="QKF85102.1"/>
    <property type="molecule type" value="Genomic_DNA"/>
</dbReference>